<evidence type="ECO:0000313" key="3">
    <source>
        <dbReference type="EMBL" id="GFH54644.1"/>
    </source>
</evidence>
<dbReference type="Gene3D" id="1.10.443.10">
    <property type="entry name" value="Intergrase catalytic core"/>
    <property type="match status" value="1"/>
</dbReference>
<name>A0AAD3D1Z8_9STRA</name>
<protein>
    <submittedName>
        <fullName evidence="3">Uncharacterized protein</fullName>
    </submittedName>
</protein>
<organism evidence="3 4">
    <name type="scientific">Chaetoceros tenuissimus</name>
    <dbReference type="NCBI Taxonomy" id="426638"/>
    <lineage>
        <taxon>Eukaryota</taxon>
        <taxon>Sar</taxon>
        <taxon>Stramenopiles</taxon>
        <taxon>Ochrophyta</taxon>
        <taxon>Bacillariophyta</taxon>
        <taxon>Coscinodiscophyceae</taxon>
        <taxon>Chaetocerotophycidae</taxon>
        <taxon>Chaetocerotales</taxon>
        <taxon>Chaetocerotaceae</taxon>
        <taxon>Chaetoceros</taxon>
    </lineage>
</organism>
<evidence type="ECO:0000256" key="2">
    <source>
        <dbReference type="SAM" id="MobiDB-lite"/>
    </source>
</evidence>
<dbReference type="GO" id="GO:0003677">
    <property type="term" value="F:DNA binding"/>
    <property type="evidence" value="ECO:0007669"/>
    <property type="project" value="InterPro"/>
</dbReference>
<dbReference type="GO" id="GO:0006310">
    <property type="term" value="P:DNA recombination"/>
    <property type="evidence" value="ECO:0007669"/>
    <property type="project" value="UniProtKB-KW"/>
</dbReference>
<gene>
    <name evidence="3" type="ORF">CTEN210_11120</name>
</gene>
<dbReference type="GO" id="GO:0015074">
    <property type="term" value="P:DNA integration"/>
    <property type="evidence" value="ECO:0007669"/>
    <property type="project" value="InterPro"/>
</dbReference>
<sequence length="360" mass="41054">MDIADGTILGKRVAVPSVKNYLRAAAEFATDDNYPDPRYRYDFHGNRIGGTGEYFPALKTLYNTLEKWKKEKAEGLPLTVDMLRALITQAKSSHIHSEIGCIRDSTLLGIYTGSRCSEYCKGKGTPFSKVPENPQTIDSFANWPIAFTVDDFQFLSRDLTVLHWSKVDPSNAKVRIRFRFDKGGKGNFSKRTFAAVNTNDKILQYFCPVRTCLRVISRWHAINGKKLTPVFCYLNSQGSPQYLADQRINICYRELVAELYPDKSHLFHLRLKDFRTHSVRITACLLLTASGLPEHIIEFKLRWASKAWKTYLREHLDTIQLQTNMVFRQAISTGSLQHAKPESEILSEEPPFDSSTDDGN</sequence>
<dbReference type="Proteomes" id="UP001054902">
    <property type="component" value="Unassembled WGS sequence"/>
</dbReference>
<evidence type="ECO:0000313" key="4">
    <source>
        <dbReference type="Proteomes" id="UP001054902"/>
    </source>
</evidence>
<dbReference type="AlphaFoldDB" id="A0AAD3D1Z8"/>
<dbReference type="InterPro" id="IPR011010">
    <property type="entry name" value="DNA_brk_join_enz"/>
</dbReference>
<dbReference type="SUPFAM" id="SSF56349">
    <property type="entry name" value="DNA breaking-rejoining enzymes"/>
    <property type="match status" value="1"/>
</dbReference>
<keyword evidence="1" id="KW-0233">DNA recombination</keyword>
<reference evidence="3 4" key="1">
    <citation type="journal article" date="2021" name="Sci. Rep.">
        <title>The genome of the diatom Chaetoceros tenuissimus carries an ancient integrated fragment of an extant virus.</title>
        <authorList>
            <person name="Hongo Y."/>
            <person name="Kimura K."/>
            <person name="Takaki Y."/>
            <person name="Yoshida Y."/>
            <person name="Baba S."/>
            <person name="Kobayashi G."/>
            <person name="Nagasaki K."/>
            <person name="Hano T."/>
            <person name="Tomaru Y."/>
        </authorList>
    </citation>
    <scope>NUCLEOTIDE SEQUENCE [LARGE SCALE GENOMIC DNA]</scope>
    <source>
        <strain evidence="3 4">NIES-3715</strain>
    </source>
</reference>
<accession>A0AAD3D1Z8</accession>
<evidence type="ECO:0000256" key="1">
    <source>
        <dbReference type="ARBA" id="ARBA00023172"/>
    </source>
</evidence>
<comment type="caution">
    <text evidence="3">The sequence shown here is derived from an EMBL/GenBank/DDBJ whole genome shotgun (WGS) entry which is preliminary data.</text>
</comment>
<feature type="compositionally biased region" description="Acidic residues" evidence="2">
    <location>
        <begin position="345"/>
        <end position="360"/>
    </location>
</feature>
<proteinExistence type="predicted"/>
<feature type="region of interest" description="Disordered" evidence="2">
    <location>
        <begin position="338"/>
        <end position="360"/>
    </location>
</feature>
<dbReference type="InterPro" id="IPR013762">
    <property type="entry name" value="Integrase-like_cat_sf"/>
</dbReference>
<dbReference type="EMBL" id="BLLK01000047">
    <property type="protein sequence ID" value="GFH54644.1"/>
    <property type="molecule type" value="Genomic_DNA"/>
</dbReference>
<keyword evidence="4" id="KW-1185">Reference proteome</keyword>